<dbReference type="Pfam" id="PF12697">
    <property type="entry name" value="Abhydrolase_6"/>
    <property type="match status" value="1"/>
</dbReference>
<reference evidence="2 3" key="1">
    <citation type="submission" date="2015-12" db="EMBL/GenBank/DDBJ databases">
        <authorList>
            <person name="Shamseldin A."/>
            <person name="Moawad H."/>
            <person name="Abd El-Rahim W.M."/>
            <person name="Sadowsky M.J."/>
        </authorList>
    </citation>
    <scope>NUCLEOTIDE SEQUENCE [LARGE SCALE GENOMIC DNA]</scope>
    <source>
        <strain evidence="2 3">ZGT118</strain>
    </source>
</reference>
<feature type="domain" description="AB hydrolase-1" evidence="1">
    <location>
        <begin position="24"/>
        <end position="261"/>
    </location>
</feature>
<dbReference type="PANTHER" id="PTHR43798">
    <property type="entry name" value="MONOACYLGLYCEROL LIPASE"/>
    <property type="match status" value="1"/>
</dbReference>
<name>A0A0X3U4C6_9RHOB</name>
<dbReference type="EMBL" id="LQBQ01000008">
    <property type="protein sequence ID" value="KUJ82719.1"/>
    <property type="molecule type" value="Genomic_DNA"/>
</dbReference>
<organism evidence="2 3">
    <name type="scientific">Ruegeria marisrubri</name>
    <dbReference type="NCBI Taxonomy" id="1685379"/>
    <lineage>
        <taxon>Bacteria</taxon>
        <taxon>Pseudomonadati</taxon>
        <taxon>Pseudomonadota</taxon>
        <taxon>Alphaproteobacteria</taxon>
        <taxon>Rhodobacterales</taxon>
        <taxon>Roseobacteraceae</taxon>
        <taxon>Ruegeria</taxon>
    </lineage>
</organism>
<evidence type="ECO:0000313" key="3">
    <source>
        <dbReference type="Proteomes" id="UP000053791"/>
    </source>
</evidence>
<dbReference type="GO" id="GO:0016787">
    <property type="term" value="F:hydrolase activity"/>
    <property type="evidence" value="ECO:0007669"/>
    <property type="project" value="UniProtKB-KW"/>
</dbReference>
<dbReference type="PANTHER" id="PTHR43798:SF33">
    <property type="entry name" value="HYDROLASE, PUTATIVE (AFU_ORTHOLOGUE AFUA_2G14860)-RELATED"/>
    <property type="match status" value="1"/>
</dbReference>
<gene>
    <name evidence="2" type="ORF">AVO45_18770</name>
</gene>
<dbReference type="OrthoDB" id="9804723at2"/>
<keyword evidence="3" id="KW-1185">Reference proteome</keyword>
<dbReference type="Gene3D" id="3.40.50.1820">
    <property type="entry name" value="alpha/beta hydrolase"/>
    <property type="match status" value="1"/>
</dbReference>
<proteinExistence type="predicted"/>
<evidence type="ECO:0000259" key="1">
    <source>
        <dbReference type="Pfam" id="PF12697"/>
    </source>
</evidence>
<dbReference type="STRING" id="1685379.AVO45_18770"/>
<dbReference type="InterPro" id="IPR029058">
    <property type="entry name" value="AB_hydrolase_fold"/>
</dbReference>
<dbReference type="RefSeq" id="WP_068345306.1">
    <property type="nucleotide sequence ID" value="NZ_LQBQ01000008.1"/>
</dbReference>
<evidence type="ECO:0000313" key="2">
    <source>
        <dbReference type="EMBL" id="KUJ82719.1"/>
    </source>
</evidence>
<keyword evidence="2" id="KW-0378">Hydrolase</keyword>
<dbReference type="Proteomes" id="UP000053791">
    <property type="component" value="Unassembled WGS sequence"/>
</dbReference>
<accession>A0A0X3U4C6</accession>
<dbReference type="InterPro" id="IPR000073">
    <property type="entry name" value="AB_hydrolase_1"/>
</dbReference>
<dbReference type="AlphaFoldDB" id="A0A0X3U4C6"/>
<dbReference type="GO" id="GO:0016020">
    <property type="term" value="C:membrane"/>
    <property type="evidence" value="ECO:0007669"/>
    <property type="project" value="TreeGrafter"/>
</dbReference>
<protein>
    <submittedName>
        <fullName evidence="2">Alpha/beta hydrolase</fullName>
    </submittedName>
</protein>
<dbReference type="SUPFAM" id="SSF53474">
    <property type="entry name" value="alpha/beta-Hydrolases"/>
    <property type="match status" value="1"/>
</dbReference>
<sequence>MTGLIEHQTHGLTWVERPGNGPTLVLLHGIGSNATSFKPLLAHLPVSARVVAWNAPGYCGSVPLPQDWPVAQDYAAALGQLVDNLGIQTFALLGHSLGALVGAAYAANHADRVSRLWLASPALGHGVPQGGQLSIAAKTRIDDLSRLGAEGFAEARASNLLHAPEDYPEVLALVRKAMARVTLPGYAQAARMLASGRLLDDAERLAVPTDVIVGAMDCVTPPEGARRVYEILHTTARGQFTELPFAGHAIYQQSPRRFAEAMHAVATSVA</sequence>
<dbReference type="InterPro" id="IPR050266">
    <property type="entry name" value="AB_hydrolase_sf"/>
</dbReference>
<comment type="caution">
    <text evidence="2">The sequence shown here is derived from an EMBL/GenBank/DDBJ whole genome shotgun (WGS) entry which is preliminary data.</text>
</comment>
<dbReference type="PRINTS" id="PR00111">
    <property type="entry name" value="ABHYDROLASE"/>
</dbReference>